<dbReference type="GO" id="GO:0022857">
    <property type="term" value="F:transmembrane transporter activity"/>
    <property type="evidence" value="ECO:0007669"/>
    <property type="project" value="InterPro"/>
</dbReference>
<dbReference type="PANTHER" id="PTHR30158:SF3">
    <property type="entry name" value="MULTIDRUG EFFLUX PUMP SUBUNIT ACRA-RELATED"/>
    <property type="match status" value="1"/>
</dbReference>
<dbReference type="FunFam" id="2.40.420.20:FF:000001">
    <property type="entry name" value="Efflux RND transporter periplasmic adaptor subunit"/>
    <property type="match status" value="1"/>
</dbReference>
<dbReference type="OrthoDB" id="9772050at2"/>
<evidence type="ECO:0000313" key="9">
    <source>
        <dbReference type="Proteomes" id="UP000002534"/>
    </source>
</evidence>
<dbReference type="HOGENOM" id="CLU_018816_2_1_7"/>
<evidence type="ECO:0000256" key="2">
    <source>
        <dbReference type="ARBA" id="ARBA00009477"/>
    </source>
</evidence>
<comment type="subcellular location">
    <subcellularLocation>
        <location evidence="1">Cell envelope</location>
    </subcellularLocation>
</comment>
<dbReference type="Pfam" id="PF25944">
    <property type="entry name" value="Beta-barrel_RND"/>
    <property type="match status" value="1"/>
</dbReference>
<name>Q3A7U7_SYNC1</name>
<dbReference type="Pfam" id="PF25967">
    <property type="entry name" value="RND-MFP_C"/>
    <property type="match status" value="1"/>
</dbReference>
<dbReference type="GO" id="GO:0005886">
    <property type="term" value="C:plasma membrane"/>
    <property type="evidence" value="ECO:0007669"/>
    <property type="project" value="UniProtKB-SubCell"/>
</dbReference>
<dbReference type="Pfam" id="PF25917">
    <property type="entry name" value="BSH_RND"/>
    <property type="match status" value="1"/>
</dbReference>
<organism evidence="8 9">
    <name type="scientific">Syntrophotalea carbinolica (strain DSM 2380 / NBRC 103641 / GraBd1)</name>
    <name type="common">Pelobacter carbinolicus</name>
    <dbReference type="NCBI Taxonomy" id="338963"/>
    <lineage>
        <taxon>Bacteria</taxon>
        <taxon>Pseudomonadati</taxon>
        <taxon>Thermodesulfobacteriota</taxon>
        <taxon>Desulfuromonadia</taxon>
        <taxon>Desulfuromonadales</taxon>
        <taxon>Syntrophotaleaceae</taxon>
        <taxon>Syntrophotalea</taxon>
    </lineage>
</organism>
<dbReference type="PANTHER" id="PTHR30158">
    <property type="entry name" value="ACRA/E-RELATED COMPONENT OF DRUG EFFLUX TRANSPORTER"/>
    <property type="match status" value="1"/>
</dbReference>
<sequence>MKTQMQVTPGIVVLLVLILVISGCGKDTNASVSPRKPPEVGIMVVQPQKVTLTTELPGRTAAHLIAEVRPQVGGIIQKRLFVEGSDVKEGQILYQIDPARYREAYHRATATLAEARANLTTVRLREERYRELVKINAVSRQDYDDTKAALKQAEAKVEAARADQETARINLDYTGVKAPISGRIGRSAVTTGALVTASQAAPLAVIQQLDPIYVDVTQSSAEMLRMKLNLASGMLKSSGPEQARVRLVLEDGTPYPLPGRLRFSEVSVEESTGSVTLRNMFPNPDKLLLPGMFVRAVLEEGINENAILVPQRGVTRNPGGEAIVMVASAENTVEQRVIKVSRTVGDRWLVTEGLAAGDRIILEGIQKAPVGTVVTPVLFRGESELTTPALAANR</sequence>
<evidence type="ECO:0000259" key="5">
    <source>
        <dbReference type="Pfam" id="PF25917"/>
    </source>
</evidence>
<dbReference type="KEGG" id="pca:Pcar_0287"/>
<evidence type="ECO:0000256" key="1">
    <source>
        <dbReference type="ARBA" id="ARBA00004196"/>
    </source>
</evidence>
<dbReference type="STRING" id="338963.Pcar_0287"/>
<feature type="domain" description="Multidrug resistance protein MdtA-like barrel-sandwich hybrid" evidence="5">
    <location>
        <begin position="65"/>
        <end position="207"/>
    </location>
</feature>
<dbReference type="GO" id="GO:0046677">
    <property type="term" value="P:response to antibiotic"/>
    <property type="evidence" value="ECO:0007669"/>
    <property type="project" value="TreeGrafter"/>
</dbReference>
<dbReference type="RefSeq" id="WP_011339959.1">
    <property type="nucleotide sequence ID" value="NC_007498.2"/>
</dbReference>
<dbReference type="eggNOG" id="COG0845">
    <property type="taxonomic scope" value="Bacteria"/>
</dbReference>
<evidence type="ECO:0000256" key="3">
    <source>
        <dbReference type="SAM" id="Coils"/>
    </source>
</evidence>
<reference evidence="8 9" key="2">
    <citation type="journal article" date="2012" name="BMC Genomics">
        <title>The genome of Pelobacter carbinolicus reveals surprising metabolic capabilities and physiological features.</title>
        <authorList>
            <person name="Aklujkar M."/>
            <person name="Haveman S.A."/>
            <person name="Didonato R.Jr."/>
            <person name="Chertkov O."/>
            <person name="Han C.S."/>
            <person name="Land M.L."/>
            <person name="Brown P."/>
            <person name="Lovley D.R."/>
        </authorList>
    </citation>
    <scope>NUCLEOTIDE SEQUENCE [LARGE SCALE GENOMIC DNA]</scope>
    <source>
        <strain evidence="9">DSM 2380 / NBRC 103641 / GraBd1</strain>
    </source>
</reference>
<keyword evidence="9" id="KW-1185">Reference proteome</keyword>
<dbReference type="EMBL" id="CP000142">
    <property type="protein sequence ID" value="ABA87547.1"/>
    <property type="molecule type" value="Genomic_DNA"/>
</dbReference>
<feature type="coiled-coil region" evidence="3">
    <location>
        <begin position="136"/>
        <end position="170"/>
    </location>
</feature>
<reference evidence="9" key="1">
    <citation type="submission" date="2005-10" db="EMBL/GenBank/DDBJ databases">
        <title>Complete sequence of Pelobacter carbinolicus DSM 2380.</title>
        <authorList>
            <person name="Copeland A."/>
            <person name="Lucas S."/>
            <person name="Lapidus A."/>
            <person name="Barry K."/>
            <person name="Detter J.C."/>
            <person name="Glavina T."/>
            <person name="Hammon N."/>
            <person name="Israni S."/>
            <person name="Pitluck S."/>
            <person name="Chertkov O."/>
            <person name="Schmutz J."/>
            <person name="Larimer F."/>
            <person name="Land M."/>
            <person name="Kyrpides N."/>
            <person name="Ivanova N."/>
            <person name="Richardson P."/>
        </authorList>
    </citation>
    <scope>NUCLEOTIDE SEQUENCE [LARGE SCALE GENOMIC DNA]</scope>
    <source>
        <strain evidence="9">DSM 2380 / NBRC 103641 / GraBd1</strain>
    </source>
</reference>
<dbReference type="SUPFAM" id="SSF111369">
    <property type="entry name" value="HlyD-like secretion proteins"/>
    <property type="match status" value="1"/>
</dbReference>
<feature type="domain" description="Multidrug resistance protein MdtA-like C-terminal permuted SH3" evidence="7">
    <location>
        <begin position="305"/>
        <end position="367"/>
    </location>
</feature>
<dbReference type="InterPro" id="IPR058627">
    <property type="entry name" value="MdtA-like_C"/>
</dbReference>
<dbReference type="InterPro" id="IPR058624">
    <property type="entry name" value="MdtA-like_HH"/>
</dbReference>
<evidence type="ECO:0000313" key="8">
    <source>
        <dbReference type="EMBL" id="ABA87547.1"/>
    </source>
</evidence>
<dbReference type="InterPro" id="IPR058625">
    <property type="entry name" value="MdtA-like_BSH"/>
</dbReference>
<dbReference type="NCBIfam" id="TIGR01730">
    <property type="entry name" value="RND_mfp"/>
    <property type="match status" value="1"/>
</dbReference>
<keyword evidence="8" id="KW-0449">Lipoprotein</keyword>
<dbReference type="Gene3D" id="2.40.420.20">
    <property type="match status" value="1"/>
</dbReference>
<dbReference type="Gene3D" id="2.40.50.100">
    <property type="match status" value="1"/>
</dbReference>
<feature type="domain" description="Multidrug resistance protein MdtA-like beta-barrel" evidence="6">
    <location>
        <begin position="211"/>
        <end position="301"/>
    </location>
</feature>
<evidence type="ECO:0000259" key="6">
    <source>
        <dbReference type="Pfam" id="PF25944"/>
    </source>
</evidence>
<dbReference type="Proteomes" id="UP000002534">
    <property type="component" value="Chromosome"/>
</dbReference>
<proteinExistence type="inferred from homology"/>
<dbReference type="AlphaFoldDB" id="Q3A7U7"/>
<evidence type="ECO:0000259" key="7">
    <source>
        <dbReference type="Pfam" id="PF25967"/>
    </source>
</evidence>
<comment type="similarity">
    <text evidence="2">Belongs to the membrane fusion protein (MFP) (TC 8.A.1) family.</text>
</comment>
<dbReference type="InterPro" id="IPR006143">
    <property type="entry name" value="RND_pump_MFP"/>
</dbReference>
<keyword evidence="3" id="KW-0175">Coiled coil</keyword>
<dbReference type="PROSITE" id="PS51257">
    <property type="entry name" value="PROKAR_LIPOPROTEIN"/>
    <property type="match status" value="1"/>
</dbReference>
<protein>
    <submittedName>
        <fullName evidence="8">Efflux pump, RND family, membrane fusion lipoprotein</fullName>
    </submittedName>
</protein>
<dbReference type="Gene3D" id="2.40.30.170">
    <property type="match status" value="1"/>
</dbReference>
<evidence type="ECO:0000259" key="4">
    <source>
        <dbReference type="Pfam" id="PF25876"/>
    </source>
</evidence>
<dbReference type="InterPro" id="IPR058626">
    <property type="entry name" value="MdtA-like_b-barrel"/>
</dbReference>
<accession>Q3A7U7</accession>
<dbReference type="Gene3D" id="1.10.287.470">
    <property type="entry name" value="Helix hairpin bin"/>
    <property type="match status" value="1"/>
</dbReference>
<dbReference type="Pfam" id="PF25876">
    <property type="entry name" value="HH_MFP_RND"/>
    <property type="match status" value="1"/>
</dbReference>
<gene>
    <name evidence="8" type="primary">acrA</name>
    <name evidence="8" type="ordered locus">Pcar_0287</name>
</gene>
<feature type="domain" description="Multidrug resistance protein MdtA-like alpha-helical hairpin" evidence="4">
    <location>
        <begin position="105"/>
        <end position="174"/>
    </location>
</feature>